<feature type="non-terminal residue" evidence="1">
    <location>
        <position position="1"/>
    </location>
</feature>
<proteinExistence type="predicted"/>
<organism evidence="1">
    <name type="scientific">marine sediment metagenome</name>
    <dbReference type="NCBI Taxonomy" id="412755"/>
    <lineage>
        <taxon>unclassified sequences</taxon>
        <taxon>metagenomes</taxon>
        <taxon>ecological metagenomes</taxon>
    </lineage>
</organism>
<protein>
    <submittedName>
        <fullName evidence="1">Uncharacterized protein</fullName>
    </submittedName>
</protein>
<evidence type="ECO:0000313" key="1">
    <source>
        <dbReference type="EMBL" id="GAI03435.1"/>
    </source>
</evidence>
<accession>X1LM09</accession>
<comment type="caution">
    <text evidence="1">The sequence shown here is derived from an EMBL/GenBank/DDBJ whole genome shotgun (WGS) entry which is preliminary data.</text>
</comment>
<dbReference type="EMBL" id="BARV01012375">
    <property type="protein sequence ID" value="GAI03435.1"/>
    <property type="molecule type" value="Genomic_DNA"/>
</dbReference>
<sequence>QISQLAGVIERYKDRIMSLEAGWRAFEHETQRYQ</sequence>
<name>X1LM09_9ZZZZ</name>
<dbReference type="AlphaFoldDB" id="X1LM09"/>
<gene>
    <name evidence="1" type="ORF">S06H3_22953</name>
</gene>
<reference evidence="1" key="1">
    <citation type="journal article" date="2014" name="Front. Microbiol.">
        <title>High frequency of phylogenetically diverse reductive dehalogenase-homologous genes in deep subseafloor sedimentary metagenomes.</title>
        <authorList>
            <person name="Kawai M."/>
            <person name="Futagami T."/>
            <person name="Toyoda A."/>
            <person name="Takaki Y."/>
            <person name="Nishi S."/>
            <person name="Hori S."/>
            <person name="Arai W."/>
            <person name="Tsubouchi T."/>
            <person name="Morono Y."/>
            <person name="Uchiyama I."/>
            <person name="Ito T."/>
            <person name="Fujiyama A."/>
            <person name="Inagaki F."/>
            <person name="Takami H."/>
        </authorList>
    </citation>
    <scope>NUCLEOTIDE SEQUENCE</scope>
    <source>
        <strain evidence="1">Expedition CK06-06</strain>
    </source>
</reference>